<sequence length="582" mass="65307">MAKIEVVVFLTCEELTGKAVVEADFIASLRRFSRDSILRLCSFIALVLETYKRGSKTENVQASLLYDFFPPKVAAEFVCLLWASSERRRLLFHRRQLLLLAKYAVTHCPSNGMNAVGNMLFGVLLIQANDLLDNPTPMTSTVLSSREDMAAFITTMVSAGEYAHRMPAQTFARSRKLLVDIPKKLFPTLDLNCQFESVTGLSLELYLGLSVTALAKFFRYQDSDWLKHADEATLLANNLIVEGSSARDVNILLNIIAASPSKLKALYAGRTARKNDSTMFRDFPFVESVANFGLINQTQVFLPIDLEFMMDKLLGGPFWTLKATVPQFESLYWGKIFEAYTQDILTRASSGTNQSVYCNPVYADNPLEEICDVLILCGETVVLLETKTCMLDASSKYEGKPELLLAKLEKLLVGSPEKPKAVRQLAKAVRNLFQEGNQRLAKDIDLSQVKSCFCSTVTLDYIGGAAGVATLLSSFMDEILDSEKLRVQFEGHYTTNIDELETMTGFLKSTNIGGLLNLWKIQNPALGRPFGAQDIQCLKWEYPQWLEQDFRSIFDKALRHVLPKQYEKRGLSLPENQPMLKS</sequence>
<gene>
    <name evidence="1" type="ORF">SAMN05444167_3705</name>
</gene>
<evidence type="ECO:0000313" key="1">
    <source>
        <dbReference type="EMBL" id="SDF92251.1"/>
    </source>
</evidence>
<accession>A0A1G7Q191</accession>
<reference evidence="1 2" key="1">
    <citation type="submission" date="2016-10" db="EMBL/GenBank/DDBJ databases">
        <authorList>
            <person name="de Groot N.N."/>
        </authorList>
    </citation>
    <scope>NUCLEOTIDE SEQUENCE [LARGE SCALE GENOMIC DNA]</scope>
    <source>
        <strain evidence="1 2">GAS232</strain>
    </source>
</reference>
<evidence type="ECO:0000313" key="2">
    <source>
        <dbReference type="Proteomes" id="UP000182427"/>
    </source>
</evidence>
<organism evidence="1 2">
    <name type="scientific">Terriglobus roseus</name>
    <dbReference type="NCBI Taxonomy" id="392734"/>
    <lineage>
        <taxon>Bacteria</taxon>
        <taxon>Pseudomonadati</taxon>
        <taxon>Acidobacteriota</taxon>
        <taxon>Terriglobia</taxon>
        <taxon>Terriglobales</taxon>
        <taxon>Acidobacteriaceae</taxon>
        <taxon>Terriglobus</taxon>
    </lineage>
</organism>
<keyword evidence="2" id="KW-1185">Reference proteome</keyword>
<proteinExistence type="predicted"/>
<protein>
    <submittedName>
        <fullName evidence="1">Uncharacterized protein</fullName>
    </submittedName>
</protein>
<name>A0A1G7Q191_9BACT</name>
<dbReference type="RefSeq" id="WP_083346457.1">
    <property type="nucleotide sequence ID" value="NZ_LT629690.1"/>
</dbReference>
<dbReference type="AlphaFoldDB" id="A0A1G7Q191"/>
<dbReference type="OrthoDB" id="99769at2"/>
<dbReference type="EMBL" id="LT629690">
    <property type="protein sequence ID" value="SDF92251.1"/>
    <property type="molecule type" value="Genomic_DNA"/>
</dbReference>
<dbReference type="Proteomes" id="UP000182427">
    <property type="component" value="Chromosome I"/>
</dbReference>